<dbReference type="Gene3D" id="3.40.366.10">
    <property type="entry name" value="Malonyl-Coenzyme A Acyl Carrier Protein, domain 2"/>
    <property type="match status" value="2"/>
</dbReference>
<dbReference type="GO" id="GO:0016740">
    <property type="term" value="F:transferase activity"/>
    <property type="evidence" value="ECO:0007669"/>
    <property type="project" value="InterPro"/>
</dbReference>
<feature type="domain" description="Malonyl-CoA:ACP transacylase (MAT)" evidence="2">
    <location>
        <begin position="148"/>
        <end position="414"/>
    </location>
</feature>
<dbReference type="EMBL" id="LSRX01000504">
    <property type="protein sequence ID" value="OLP95391.1"/>
    <property type="molecule type" value="Genomic_DNA"/>
</dbReference>
<keyword evidence="4" id="KW-1185">Reference proteome</keyword>
<sequence>MVGKPVTSQARAGIELGGLGYEPSWSSIPFEGYDGMTQLQFQESNAPYLRHGGEVPAYVPPGWRKVESKKPGKHLYVHLASGTISHVPVDIFDPKAGAWVEVDASKRDKKAPVALPPLPTRPAPAQASPAALPPPSGGSSASLPVALLFPGQGSQYVKMMAGVKDLPAVKEMLATANKILDFDLLELCLKGPEAELERTKFCQPAMYVAGLAGMEKLKSTQPEKVDRCQAVAGLSLGEYTALTAAGVFDFETGLKVVKLRGEAMQEAAEASQQAMLSVAGLGKEILDKLCGESVAEPGDVCQVANFLFPNGFSCVALAAQEGCLQAKMLKTSGGFHTKLMEPAREAHIDAKAYDTCLTAIRFILAAVALNTRLSFPWQLLLSVGQIWSLFKSPGGLHHPGFSIFLQCVVLGLTILGSYTLETCVRSNIRAQFHGSDAESLMVSFRQLLRGICDGEVLLDSNLRIHSVSDCLKHLLMTSTNMHGKSFQQLLDPADLQKFREFMETSANQTEPKVSTPSCLHVSLLGAANTRIPVDLYHVTISKLYGSHDPYHLIALKEESEQRAPPGETVDFPPRHRIRTGSEGIASAAGLQALFGNLSEMSLLLDPATGCCDVHRAQLRFRHRPGQELNLRSIVLPTDWASIHEAVTQFSERQEGAMTTSYPQRLPAIRCRMLDRCSRVYNSAHLVELSAHSRISRKVWLRLGDLVEGTGSGERRPTASLAFAAWGQEKLLAALKDAEPKMKPPRCDVYMNITGKKISAGTPPGELLPLLADQLVNCVLWEPAVSAMIQDGLKEFFECGPMKQLKSMMKRIDTEAFGKTANIDV</sequence>
<dbReference type="InterPro" id="IPR014043">
    <property type="entry name" value="Acyl_transferase_dom"/>
</dbReference>
<name>A0A1Q9DJQ7_SYMMI</name>
<dbReference type="InterPro" id="IPR000014">
    <property type="entry name" value="PAS"/>
</dbReference>
<dbReference type="PANTHER" id="PTHR47170">
    <property type="entry name" value="MALONYL-COA ACP TRANSACYLASE, ACP-BINDING"/>
    <property type="match status" value="1"/>
</dbReference>
<protein>
    <submittedName>
        <fullName evidence="3">Malonyl-CoA-acyl carrier protein transacylase, mitochondrial</fullName>
    </submittedName>
</protein>
<feature type="region of interest" description="Disordered" evidence="1">
    <location>
        <begin position="110"/>
        <end position="137"/>
    </location>
</feature>
<dbReference type="SMART" id="SM00827">
    <property type="entry name" value="PKS_AT"/>
    <property type="match status" value="1"/>
</dbReference>
<dbReference type="InterPro" id="IPR001227">
    <property type="entry name" value="Ac_transferase_dom_sf"/>
</dbReference>
<dbReference type="CDD" id="cd00130">
    <property type="entry name" value="PAS"/>
    <property type="match status" value="1"/>
</dbReference>
<accession>A0A1Q9DJQ7</accession>
<evidence type="ECO:0000256" key="1">
    <source>
        <dbReference type="SAM" id="MobiDB-lite"/>
    </source>
</evidence>
<evidence type="ECO:0000313" key="3">
    <source>
        <dbReference type="EMBL" id="OLP95391.1"/>
    </source>
</evidence>
<evidence type="ECO:0000259" key="2">
    <source>
        <dbReference type="SMART" id="SM00827"/>
    </source>
</evidence>
<dbReference type="Pfam" id="PF00698">
    <property type="entry name" value="Acyl_transf_1"/>
    <property type="match status" value="1"/>
</dbReference>
<comment type="caution">
    <text evidence="3">The sequence shown here is derived from an EMBL/GenBank/DDBJ whole genome shotgun (WGS) entry which is preliminary data.</text>
</comment>
<dbReference type="Gene3D" id="3.30.70.250">
    <property type="entry name" value="Malonyl-CoA ACP transacylase, ACP-binding"/>
    <property type="match status" value="1"/>
</dbReference>
<dbReference type="InterPro" id="IPR052760">
    <property type="entry name" value="Mitochondrial_malonyltrans"/>
</dbReference>
<dbReference type="InterPro" id="IPR016035">
    <property type="entry name" value="Acyl_Trfase/lysoPLipase"/>
</dbReference>
<dbReference type="PANTHER" id="PTHR47170:SF2">
    <property type="entry name" value="MALONYL-COA:ACP TRANSACYLASE (MAT) DOMAIN-CONTAINING PROTEIN"/>
    <property type="match status" value="1"/>
</dbReference>
<dbReference type="OrthoDB" id="421215at2759"/>
<evidence type="ECO:0000313" key="4">
    <source>
        <dbReference type="Proteomes" id="UP000186817"/>
    </source>
</evidence>
<dbReference type="AlphaFoldDB" id="A0A1Q9DJQ7"/>
<organism evidence="3 4">
    <name type="scientific">Symbiodinium microadriaticum</name>
    <name type="common">Dinoflagellate</name>
    <name type="synonym">Zooxanthella microadriatica</name>
    <dbReference type="NCBI Taxonomy" id="2951"/>
    <lineage>
        <taxon>Eukaryota</taxon>
        <taxon>Sar</taxon>
        <taxon>Alveolata</taxon>
        <taxon>Dinophyceae</taxon>
        <taxon>Suessiales</taxon>
        <taxon>Symbiodiniaceae</taxon>
        <taxon>Symbiodinium</taxon>
    </lineage>
</organism>
<reference evidence="3 4" key="1">
    <citation type="submission" date="2016-02" db="EMBL/GenBank/DDBJ databases">
        <title>Genome analysis of coral dinoflagellate symbionts highlights evolutionary adaptations to a symbiotic lifestyle.</title>
        <authorList>
            <person name="Aranda M."/>
            <person name="Li Y."/>
            <person name="Liew Y.J."/>
            <person name="Baumgarten S."/>
            <person name="Simakov O."/>
            <person name="Wilson M."/>
            <person name="Piel J."/>
            <person name="Ashoor H."/>
            <person name="Bougouffa S."/>
            <person name="Bajic V.B."/>
            <person name="Ryu T."/>
            <person name="Ravasi T."/>
            <person name="Bayer T."/>
            <person name="Micklem G."/>
            <person name="Kim H."/>
            <person name="Bhak J."/>
            <person name="Lajeunesse T.C."/>
            <person name="Voolstra C.R."/>
        </authorList>
    </citation>
    <scope>NUCLEOTIDE SEQUENCE [LARGE SCALE GENOMIC DNA]</scope>
    <source>
        <strain evidence="3 4">CCMP2467</strain>
    </source>
</reference>
<dbReference type="SUPFAM" id="SSF52151">
    <property type="entry name" value="FabD/lysophospholipase-like"/>
    <property type="match status" value="2"/>
</dbReference>
<dbReference type="Proteomes" id="UP000186817">
    <property type="component" value="Unassembled WGS sequence"/>
</dbReference>
<proteinExistence type="predicted"/>
<gene>
    <name evidence="3" type="primary">Mcat</name>
    <name evidence="3" type="ORF">AK812_SmicGene22500</name>
</gene>